<gene>
    <name evidence="1" type="ORF">RHMOL_Rhmol02G0166300</name>
</gene>
<evidence type="ECO:0000313" key="1">
    <source>
        <dbReference type="EMBL" id="KAI8568021.1"/>
    </source>
</evidence>
<comment type="caution">
    <text evidence="1">The sequence shown here is derived from an EMBL/GenBank/DDBJ whole genome shotgun (WGS) entry which is preliminary data.</text>
</comment>
<accession>A0ACC0PS94</accession>
<reference evidence="1" key="1">
    <citation type="submission" date="2022-02" db="EMBL/GenBank/DDBJ databases">
        <title>Plant Genome Project.</title>
        <authorList>
            <person name="Zhang R.-G."/>
        </authorList>
    </citation>
    <scope>NUCLEOTIDE SEQUENCE</scope>
    <source>
        <strain evidence="1">AT1</strain>
    </source>
</reference>
<sequence length="360" mass="40661">MALKRNPEAFSTLPSPFSLTTTSPRISLHRSGLVTLEHQRSPNFRQPTQLSRRFNILDSGFSFDQFPWPSKVDQAYWIFVVYRVILKAKAEAEVELRSFLGGFWVLGACWYLLSIERQEACWRYACSPENQSCNAGFFDCRVVNDSGRKAWFHFQASNMTNICDPNTGSYPFGIFGDAVASRVTSSSFISKYFYCLCCRGQTLETTTYVGEISFAIIIAILGLVLFALLIGNMQISSEEAVETAKLLALKEGLLLTKEEAETEWVKFFQYLPVDIEDKQLNSSFFEAPSATSAISVVLAFLEVHCCWDVSLNQLRKVYVKNVPLAQSLNWKFIKFLLAKSSMLETMLIELNSQDVANCGL</sequence>
<proteinExistence type="predicted"/>
<evidence type="ECO:0000313" key="2">
    <source>
        <dbReference type="Proteomes" id="UP001062846"/>
    </source>
</evidence>
<keyword evidence="2" id="KW-1185">Reference proteome</keyword>
<name>A0ACC0PS94_RHOML</name>
<dbReference type="EMBL" id="CM046389">
    <property type="protein sequence ID" value="KAI8568021.1"/>
    <property type="molecule type" value="Genomic_DNA"/>
</dbReference>
<dbReference type="Proteomes" id="UP001062846">
    <property type="component" value="Chromosome 2"/>
</dbReference>
<organism evidence="1 2">
    <name type="scientific">Rhododendron molle</name>
    <name type="common">Chinese azalea</name>
    <name type="synonym">Azalea mollis</name>
    <dbReference type="NCBI Taxonomy" id="49168"/>
    <lineage>
        <taxon>Eukaryota</taxon>
        <taxon>Viridiplantae</taxon>
        <taxon>Streptophyta</taxon>
        <taxon>Embryophyta</taxon>
        <taxon>Tracheophyta</taxon>
        <taxon>Spermatophyta</taxon>
        <taxon>Magnoliopsida</taxon>
        <taxon>eudicotyledons</taxon>
        <taxon>Gunneridae</taxon>
        <taxon>Pentapetalae</taxon>
        <taxon>asterids</taxon>
        <taxon>Ericales</taxon>
        <taxon>Ericaceae</taxon>
        <taxon>Ericoideae</taxon>
        <taxon>Rhodoreae</taxon>
        <taxon>Rhododendron</taxon>
    </lineage>
</organism>
<protein>
    <submittedName>
        <fullName evidence="1">Uncharacterized protein</fullName>
    </submittedName>
</protein>